<comment type="caution">
    <text evidence="2">The sequence shown here is derived from an EMBL/GenBank/DDBJ whole genome shotgun (WGS) entry which is preliminary data.</text>
</comment>
<evidence type="ECO:0000313" key="2">
    <source>
        <dbReference type="EMBL" id="KAK1944517.1"/>
    </source>
</evidence>
<feature type="coiled-coil region" evidence="1">
    <location>
        <begin position="58"/>
        <end position="85"/>
    </location>
</feature>
<gene>
    <name evidence="2" type="ORF">P3T76_004429</name>
</gene>
<dbReference type="AlphaFoldDB" id="A0AAD9GTT2"/>
<reference evidence="2" key="1">
    <citation type="submission" date="2023-08" db="EMBL/GenBank/DDBJ databases">
        <title>Reference Genome Resource for the Citrus Pathogen Phytophthora citrophthora.</title>
        <authorList>
            <person name="Moller H."/>
            <person name="Coetzee B."/>
            <person name="Rose L.J."/>
            <person name="Van Niekerk J.M."/>
        </authorList>
    </citation>
    <scope>NUCLEOTIDE SEQUENCE</scope>
    <source>
        <strain evidence="2">STE-U-9442</strain>
    </source>
</reference>
<proteinExistence type="predicted"/>
<organism evidence="2 3">
    <name type="scientific">Phytophthora citrophthora</name>
    <dbReference type="NCBI Taxonomy" id="4793"/>
    <lineage>
        <taxon>Eukaryota</taxon>
        <taxon>Sar</taxon>
        <taxon>Stramenopiles</taxon>
        <taxon>Oomycota</taxon>
        <taxon>Peronosporomycetes</taxon>
        <taxon>Peronosporales</taxon>
        <taxon>Peronosporaceae</taxon>
        <taxon>Phytophthora</taxon>
    </lineage>
</organism>
<sequence>MRLFFRPLTKNMDFATILTDVEQQLALVTQIVQVHTDAVLKAGSDHPYLPNTSSIRSIPVLINNVDQAQNNLEQATTRFLELMNQVVQPPSSTAQVNCDEETETEDEFEENKADVPVAMQVEGQESTTGQVEAQRDTKVEPLEKYLMVAKEVSLAIESTDHDGDDVFRNLDPAVVEMWNEAVKKLFQPATQKFRKLLTDGGLNDDIIARFCQATTLAVALSTSTKGISTYKKNTQNRWRMWAIKQLAAIHELGLKSAFSDELHSIRDDCDTLIRCCDGHISKAVKELAASTRTTSLDTLQIDAKRKKIHKFDEKLREICIFIILRNEVQDLESWSDTQWEDFSAIDRNLMVLVKSAFYQDEIAKKFKLLYSIVEQFYVKMPDRSPSPLLELFRTAAADSTSLSGLKRPREDQSYLNDQAKRIAMELSKLEDSFKAEMKNFMEMVTSLPSFEGVNLTSKSLKEIQRVFTKMTEITTRFGKVISRTEANTVAFGEATKITVDIIRRISCGFLPRTKLKHWLARLRPILRRSRWHYSNSPGTVVFEESVNRLQQHWDETYLDPFAAIRKHVDATDVQDMDSNRLQKAVLQLIGHFNHACNTAWGEICQGVPTDRENDIRAKFLEFGNVLSDWLQRILHTGDQLPGFIEKLTPKLVRIDRKLPNTVPATLFEYVRMKTQV</sequence>
<protein>
    <submittedName>
        <fullName evidence="2">Uncharacterized protein</fullName>
    </submittedName>
</protein>
<accession>A0AAD9GTT2</accession>
<dbReference type="EMBL" id="JASMQC010000006">
    <property type="protein sequence ID" value="KAK1944517.1"/>
    <property type="molecule type" value="Genomic_DNA"/>
</dbReference>
<evidence type="ECO:0000313" key="3">
    <source>
        <dbReference type="Proteomes" id="UP001259832"/>
    </source>
</evidence>
<name>A0AAD9GTT2_9STRA</name>
<evidence type="ECO:0000256" key="1">
    <source>
        <dbReference type="SAM" id="Coils"/>
    </source>
</evidence>
<dbReference type="Proteomes" id="UP001259832">
    <property type="component" value="Unassembled WGS sequence"/>
</dbReference>
<keyword evidence="1" id="KW-0175">Coiled coil</keyword>
<keyword evidence="3" id="KW-1185">Reference proteome</keyword>